<organism evidence="1 2">
    <name type="scientific">Trifolium medium</name>
    <dbReference type="NCBI Taxonomy" id="97028"/>
    <lineage>
        <taxon>Eukaryota</taxon>
        <taxon>Viridiplantae</taxon>
        <taxon>Streptophyta</taxon>
        <taxon>Embryophyta</taxon>
        <taxon>Tracheophyta</taxon>
        <taxon>Spermatophyta</taxon>
        <taxon>Magnoliopsida</taxon>
        <taxon>eudicotyledons</taxon>
        <taxon>Gunneridae</taxon>
        <taxon>Pentapetalae</taxon>
        <taxon>rosids</taxon>
        <taxon>fabids</taxon>
        <taxon>Fabales</taxon>
        <taxon>Fabaceae</taxon>
        <taxon>Papilionoideae</taxon>
        <taxon>50 kb inversion clade</taxon>
        <taxon>NPAAA clade</taxon>
        <taxon>Hologalegina</taxon>
        <taxon>IRL clade</taxon>
        <taxon>Trifolieae</taxon>
        <taxon>Trifolium</taxon>
    </lineage>
</organism>
<accession>A0A392RA74</accession>
<keyword evidence="2" id="KW-1185">Reference proteome</keyword>
<comment type="caution">
    <text evidence="1">The sequence shown here is derived from an EMBL/GenBank/DDBJ whole genome shotgun (WGS) entry which is preliminary data.</text>
</comment>
<dbReference type="EMBL" id="LXQA010198391">
    <property type="protein sequence ID" value="MCI32746.1"/>
    <property type="molecule type" value="Genomic_DNA"/>
</dbReference>
<name>A0A392RA74_9FABA</name>
<sequence length="92" mass="10750">MKARVLCNCGVKRERSHGIAGGIMYRPHQGCDWVGGTAVRASHHHHQLLHRGGVGYEFGRRRWEGLWRRRGCRWNSLRDNVFRDGRVAEMER</sequence>
<reference evidence="1 2" key="1">
    <citation type="journal article" date="2018" name="Front. Plant Sci.">
        <title>Red Clover (Trifolium pratense) and Zigzag Clover (T. medium) - A Picture of Genomic Similarities and Differences.</title>
        <authorList>
            <person name="Dluhosova J."/>
            <person name="Istvanek J."/>
            <person name="Nedelnik J."/>
            <person name="Repkova J."/>
        </authorList>
    </citation>
    <scope>NUCLEOTIDE SEQUENCE [LARGE SCALE GENOMIC DNA]</scope>
    <source>
        <strain evidence="2">cv. 10/8</strain>
        <tissue evidence="1">Leaf</tissue>
    </source>
</reference>
<evidence type="ECO:0000313" key="1">
    <source>
        <dbReference type="EMBL" id="MCI32746.1"/>
    </source>
</evidence>
<protein>
    <submittedName>
        <fullName evidence="1">Uncharacterized protein</fullName>
    </submittedName>
</protein>
<dbReference type="AlphaFoldDB" id="A0A392RA74"/>
<evidence type="ECO:0000313" key="2">
    <source>
        <dbReference type="Proteomes" id="UP000265520"/>
    </source>
</evidence>
<proteinExistence type="predicted"/>
<feature type="non-terminal residue" evidence="1">
    <location>
        <position position="92"/>
    </location>
</feature>
<dbReference type="Proteomes" id="UP000265520">
    <property type="component" value="Unassembled WGS sequence"/>
</dbReference>